<dbReference type="InterPro" id="IPR006656">
    <property type="entry name" value="Mopterin_OxRdtase"/>
</dbReference>
<dbReference type="Gene3D" id="2.40.40.20">
    <property type="match status" value="1"/>
</dbReference>
<feature type="domain" description="Molybdopterin oxidoreductase" evidence="10">
    <location>
        <begin position="117"/>
        <end position="493"/>
    </location>
</feature>
<dbReference type="SUPFAM" id="SSF50692">
    <property type="entry name" value="ADC-like"/>
    <property type="match status" value="1"/>
</dbReference>
<dbReference type="SUPFAM" id="SSF53706">
    <property type="entry name" value="Formate dehydrogenase/DMSO reductase, domains 1-3"/>
    <property type="match status" value="1"/>
</dbReference>
<gene>
    <name evidence="12" type="ORF">GCM10009550_06730</name>
</gene>
<dbReference type="CDD" id="cd02787">
    <property type="entry name" value="MopB_CT_ydeP"/>
    <property type="match status" value="1"/>
</dbReference>
<sequence>MGMVEDGDEGRLSVGAPKEWAAGVPGVAHALEYALGQTSVRRAALTLLNVNQAEGLDCPGCAWPEPGRRHLNEYCENGAKHVADEATTRRVTPDFFRRHPVSELDGKSDQWLNQQGRLTEPMVRRPGSDHYEPVGWDEALGLVARELKALESPDEALFYTSGRLGNEAAFLLQLFARAFGTNNLPDCSNMCHESSGSALIQTLGIGKGSVSLDDLHAADLVFVVGQNPGTNHPRMLSALEETKRRGGSVVAVNPLPEAGLKRFKHPQKARGVLGRGTQIADVFLQIGVGGDLALFQALNLLLLQAEDAAPGTVLDGAFIAAHTTGFAEFAEHARLTTWPDVLEATGLTREQIEDVHERVLASEKVIVCWAMGLTQHKHGVPTIREIVNFLLLRGNLGRPGAGVCPVRGHSNVQGDRTMGIWERPPAWFLSALGREFGFTPPAAHGLDTVNAIRAMRDGKAKVFLGVGGNFVRATPDSEVTEAALRSCRLTVQISTKLNRSHTVCGETALILPTLGRSDRDAQNGVEQFVTVEDSMSQVHSSRGKLPPASEHLLSEVAIISRLARLTLRDGPDLPWAEFEADYDTVRDRISRVIPGFEDFNARVREPGGFRLPNPVNEHVFNTPQGKAVFTRNAFTMLKAPEGHLILQTLRSHDQWNTIPYTANDRYRGIKGSRRVVMVNPEDLEDLGIADGSEVDLVGVWEDGRERRAPGFTVVSYPTARGSAASYYPETNVLVPLDSVADVSNTPTSKGVVVRLEAAP</sequence>
<dbReference type="Gene3D" id="3.40.228.10">
    <property type="entry name" value="Dimethylsulfoxide Reductase, domain 2"/>
    <property type="match status" value="1"/>
</dbReference>
<evidence type="ECO:0000256" key="1">
    <source>
        <dbReference type="ARBA" id="ARBA00001942"/>
    </source>
</evidence>
<proteinExistence type="inferred from homology"/>
<evidence type="ECO:0000256" key="4">
    <source>
        <dbReference type="ARBA" id="ARBA00022485"/>
    </source>
</evidence>
<protein>
    <submittedName>
        <fullName evidence="12">FdhF/YdeP family oxidoreductase</fullName>
    </submittedName>
</protein>
<evidence type="ECO:0000259" key="11">
    <source>
        <dbReference type="Pfam" id="PF01568"/>
    </source>
</evidence>
<evidence type="ECO:0000256" key="8">
    <source>
        <dbReference type="ARBA" id="ARBA00023004"/>
    </source>
</evidence>
<accession>A0ABP4AN39</accession>
<keyword evidence="5" id="KW-0500">Molybdenum</keyword>
<keyword evidence="6" id="KW-0479">Metal-binding</keyword>
<dbReference type="InterPro" id="IPR041953">
    <property type="entry name" value="YdeP_MopB"/>
</dbReference>
<dbReference type="InterPro" id="IPR006657">
    <property type="entry name" value="MoPterin_dinucl-bd_dom"/>
</dbReference>
<dbReference type="Proteomes" id="UP001500665">
    <property type="component" value="Unassembled WGS sequence"/>
</dbReference>
<keyword evidence="4" id="KW-0004">4Fe-4S</keyword>
<evidence type="ECO:0000256" key="6">
    <source>
        <dbReference type="ARBA" id="ARBA00022723"/>
    </source>
</evidence>
<dbReference type="NCBIfam" id="TIGR01701">
    <property type="entry name" value="Fdhalpha-like"/>
    <property type="match status" value="1"/>
</dbReference>
<evidence type="ECO:0000259" key="10">
    <source>
        <dbReference type="Pfam" id="PF00384"/>
    </source>
</evidence>
<evidence type="ECO:0000256" key="3">
    <source>
        <dbReference type="ARBA" id="ARBA00010312"/>
    </source>
</evidence>
<dbReference type="Pfam" id="PF00384">
    <property type="entry name" value="Molybdopterin"/>
    <property type="match status" value="1"/>
</dbReference>
<dbReference type="PIRSF" id="PIRSF000144">
    <property type="entry name" value="CbbBc"/>
    <property type="match status" value="1"/>
</dbReference>
<keyword evidence="7" id="KW-0560">Oxidoreductase</keyword>
<dbReference type="InterPro" id="IPR010046">
    <property type="entry name" value="Mopterin_OxRdtse_a_bac"/>
</dbReference>
<organism evidence="12 13">
    <name type="scientific">Actinocorallia libanotica</name>
    <dbReference type="NCBI Taxonomy" id="46162"/>
    <lineage>
        <taxon>Bacteria</taxon>
        <taxon>Bacillati</taxon>
        <taxon>Actinomycetota</taxon>
        <taxon>Actinomycetes</taxon>
        <taxon>Streptosporangiales</taxon>
        <taxon>Thermomonosporaceae</taxon>
        <taxon>Actinocorallia</taxon>
    </lineage>
</organism>
<dbReference type="Pfam" id="PF01568">
    <property type="entry name" value="Molydop_binding"/>
    <property type="match status" value="1"/>
</dbReference>
<comment type="cofactor">
    <cofactor evidence="1">
        <name>Mo-bis(molybdopterin guanine dinucleotide)</name>
        <dbReference type="ChEBI" id="CHEBI:60539"/>
    </cofactor>
</comment>
<feature type="domain" description="Molybdopterin dinucleotide-binding" evidence="11">
    <location>
        <begin position="644"/>
        <end position="751"/>
    </location>
</feature>
<keyword evidence="13" id="KW-1185">Reference proteome</keyword>
<evidence type="ECO:0000256" key="5">
    <source>
        <dbReference type="ARBA" id="ARBA00022505"/>
    </source>
</evidence>
<evidence type="ECO:0000313" key="12">
    <source>
        <dbReference type="EMBL" id="GAA0938765.1"/>
    </source>
</evidence>
<evidence type="ECO:0000313" key="13">
    <source>
        <dbReference type="Proteomes" id="UP001500665"/>
    </source>
</evidence>
<reference evidence="13" key="1">
    <citation type="journal article" date="2019" name="Int. J. Syst. Evol. Microbiol.">
        <title>The Global Catalogue of Microorganisms (GCM) 10K type strain sequencing project: providing services to taxonomists for standard genome sequencing and annotation.</title>
        <authorList>
            <consortium name="The Broad Institute Genomics Platform"/>
            <consortium name="The Broad Institute Genome Sequencing Center for Infectious Disease"/>
            <person name="Wu L."/>
            <person name="Ma J."/>
        </authorList>
    </citation>
    <scope>NUCLEOTIDE SEQUENCE [LARGE SCALE GENOMIC DNA]</scope>
    <source>
        <strain evidence="13">JCM 10696</strain>
    </source>
</reference>
<dbReference type="InterPro" id="IPR009010">
    <property type="entry name" value="Asp_de-COase-like_dom_sf"/>
</dbReference>
<dbReference type="CDD" id="cd02767">
    <property type="entry name" value="MopB_ydeP"/>
    <property type="match status" value="1"/>
</dbReference>
<dbReference type="InterPro" id="IPR050123">
    <property type="entry name" value="Prok_molybdopt-oxidoreductase"/>
</dbReference>
<dbReference type="InterPro" id="IPR037951">
    <property type="entry name" value="MopB_CT_YdeP"/>
</dbReference>
<comment type="caution">
    <text evidence="12">The sequence shown here is derived from an EMBL/GenBank/DDBJ whole genome shotgun (WGS) entry which is preliminary data.</text>
</comment>
<evidence type="ECO:0000256" key="7">
    <source>
        <dbReference type="ARBA" id="ARBA00023002"/>
    </source>
</evidence>
<comment type="similarity">
    <text evidence="3">Belongs to the prokaryotic molybdopterin-containing oxidoreductase family.</text>
</comment>
<dbReference type="RefSeq" id="WP_344236550.1">
    <property type="nucleotide sequence ID" value="NZ_BAAAHH010000002.1"/>
</dbReference>
<keyword evidence="9" id="KW-0411">Iron-sulfur</keyword>
<comment type="cofactor">
    <cofactor evidence="2">
        <name>[4Fe-4S] cluster</name>
        <dbReference type="ChEBI" id="CHEBI:49883"/>
    </cofactor>
</comment>
<keyword evidence="8" id="KW-0408">Iron</keyword>
<evidence type="ECO:0000256" key="2">
    <source>
        <dbReference type="ARBA" id="ARBA00001966"/>
    </source>
</evidence>
<dbReference type="PANTHER" id="PTHR43105:SF4">
    <property type="entry name" value="PROTEIN YDEP"/>
    <property type="match status" value="1"/>
</dbReference>
<name>A0ABP4AN39_9ACTN</name>
<evidence type="ECO:0000256" key="9">
    <source>
        <dbReference type="ARBA" id="ARBA00023014"/>
    </source>
</evidence>
<dbReference type="EMBL" id="BAAAHH010000002">
    <property type="protein sequence ID" value="GAA0938765.1"/>
    <property type="molecule type" value="Genomic_DNA"/>
</dbReference>
<dbReference type="PANTHER" id="PTHR43105">
    <property type="entry name" value="RESPIRATORY NITRATE REDUCTASE"/>
    <property type="match status" value="1"/>
</dbReference>
<dbReference type="Gene3D" id="3.40.50.740">
    <property type="match status" value="1"/>
</dbReference>